<evidence type="ECO:0000313" key="5">
    <source>
        <dbReference type="Proteomes" id="UP000002852"/>
    </source>
</evidence>
<dbReference type="InterPro" id="IPR036179">
    <property type="entry name" value="Ig-like_dom_sf"/>
</dbReference>
<dbReference type="FunFam" id="2.60.40.10:FF:000032">
    <property type="entry name" value="palladin isoform X1"/>
    <property type="match status" value="1"/>
</dbReference>
<dbReference type="Ensembl" id="ENSXMAT00000036769.1">
    <property type="protein sequence ID" value="ENSXMAP00000023141.1"/>
    <property type="gene ID" value="ENSXMAG00000028129.1"/>
</dbReference>
<dbReference type="InterPro" id="IPR013098">
    <property type="entry name" value="Ig_I-set"/>
</dbReference>
<reference evidence="4" key="4">
    <citation type="submission" date="2025-09" db="UniProtKB">
        <authorList>
            <consortium name="Ensembl"/>
        </authorList>
    </citation>
    <scope>IDENTIFICATION</scope>
    <source>
        <strain evidence="4">JP 163 A</strain>
    </source>
</reference>
<dbReference type="GO" id="GO:0005886">
    <property type="term" value="C:plasma membrane"/>
    <property type="evidence" value="ECO:0007669"/>
    <property type="project" value="TreeGrafter"/>
</dbReference>
<dbReference type="InterPro" id="IPR013783">
    <property type="entry name" value="Ig-like_fold"/>
</dbReference>
<dbReference type="InParanoid" id="A0A3B5PZL6"/>
<dbReference type="PROSITE" id="PS50835">
    <property type="entry name" value="IG_LIKE"/>
    <property type="match status" value="3"/>
</dbReference>
<dbReference type="Gene3D" id="2.60.40.10">
    <property type="entry name" value="Immunoglobulins"/>
    <property type="match status" value="3"/>
</dbReference>
<dbReference type="InterPro" id="IPR003599">
    <property type="entry name" value="Ig_sub"/>
</dbReference>
<sequence length="289" mass="31952">MQWSFVQQPSSLTVRRGENVTLTCRPPYSRPEADVSWFKGNQLLSPAVNMTVLPSGDLFFHSIQEHDGGVYFCRASNSHLQRFLTSRRATLTVLAPPLVKLWPTVLMVPVGAPAVLECEVSGHPLPSISWMKRGHSKQTGGKVALGQRNATLYIQSARIYDEAVYVCEASNVLGRSHSTALLRVAVSPIIVTFASRVSSTAGSSVVLPCRAVGVQPITYSWTRAETRSPISRTETKHVDGESWMRSFISTLSLDATTCQLCLIHNLCRKWSPAHFQSSAFGCRRVRLYC</sequence>
<dbReference type="STRING" id="8083.ENSXMAP00000023141"/>
<dbReference type="PANTHER" id="PTHR10075:SF103">
    <property type="entry name" value="ROUNDABOUT HOMOLOG 4"/>
    <property type="match status" value="1"/>
</dbReference>
<dbReference type="GO" id="GO:0007156">
    <property type="term" value="P:homophilic cell adhesion via plasma membrane adhesion molecules"/>
    <property type="evidence" value="ECO:0007669"/>
    <property type="project" value="TreeGrafter"/>
</dbReference>
<dbReference type="SUPFAM" id="SSF48726">
    <property type="entry name" value="Immunoglobulin"/>
    <property type="match status" value="3"/>
</dbReference>
<reference evidence="5" key="1">
    <citation type="submission" date="2012-01" db="EMBL/GenBank/DDBJ databases">
        <authorList>
            <person name="Walter R."/>
            <person name="Schartl M."/>
            <person name="Warren W."/>
        </authorList>
    </citation>
    <scope>NUCLEOTIDE SEQUENCE [LARGE SCALE GENOMIC DNA]</scope>
    <source>
        <strain evidence="5">JP 163 A</strain>
    </source>
</reference>
<dbReference type="GO" id="GO:0030424">
    <property type="term" value="C:axon"/>
    <property type="evidence" value="ECO:0007669"/>
    <property type="project" value="TreeGrafter"/>
</dbReference>
<dbReference type="GO" id="GO:0070593">
    <property type="term" value="P:dendrite self-avoidance"/>
    <property type="evidence" value="ECO:0007669"/>
    <property type="project" value="TreeGrafter"/>
</dbReference>
<dbReference type="GO" id="GO:0007411">
    <property type="term" value="P:axon guidance"/>
    <property type="evidence" value="ECO:0007669"/>
    <property type="project" value="TreeGrafter"/>
</dbReference>
<feature type="domain" description="Ig-like" evidence="3">
    <location>
        <begin position="188"/>
        <end position="265"/>
    </location>
</feature>
<name>A0A3B5PZL6_XIPMA</name>
<evidence type="ECO:0000256" key="2">
    <source>
        <dbReference type="ARBA" id="ARBA00023319"/>
    </source>
</evidence>
<dbReference type="OMA" id="SERNAHF"/>
<dbReference type="GeneTree" id="ENSGT00940000167162"/>
<evidence type="ECO:0000313" key="4">
    <source>
        <dbReference type="Ensembl" id="ENSXMAP00000023141.1"/>
    </source>
</evidence>
<dbReference type="Pfam" id="PF13895">
    <property type="entry name" value="Ig_2"/>
    <property type="match status" value="1"/>
</dbReference>
<dbReference type="InterPro" id="IPR007110">
    <property type="entry name" value="Ig-like_dom"/>
</dbReference>
<dbReference type="SMART" id="SM00409">
    <property type="entry name" value="IG"/>
    <property type="match status" value="2"/>
</dbReference>
<dbReference type="Pfam" id="PF07679">
    <property type="entry name" value="I-set"/>
    <property type="match status" value="1"/>
</dbReference>
<dbReference type="SMART" id="SM00408">
    <property type="entry name" value="IGc2"/>
    <property type="match status" value="2"/>
</dbReference>
<reference evidence="5" key="2">
    <citation type="journal article" date="2013" name="Nat. Genet.">
        <title>The genome of the platyfish, Xiphophorus maculatus, provides insights into evolutionary adaptation and several complex traits.</title>
        <authorList>
            <person name="Schartl M."/>
            <person name="Walter R.B."/>
            <person name="Shen Y."/>
            <person name="Garcia T."/>
            <person name="Catchen J."/>
            <person name="Amores A."/>
            <person name="Braasch I."/>
            <person name="Chalopin D."/>
            <person name="Volff J.N."/>
            <person name="Lesch K.P."/>
            <person name="Bisazza A."/>
            <person name="Minx P."/>
            <person name="Hillier L."/>
            <person name="Wilson R.K."/>
            <person name="Fuerstenberg S."/>
            <person name="Boore J."/>
            <person name="Searle S."/>
            <person name="Postlethwait J.H."/>
            <person name="Warren W.C."/>
        </authorList>
    </citation>
    <scope>NUCLEOTIDE SEQUENCE [LARGE SCALE GENOMIC DNA]</scope>
    <source>
        <strain evidence="5">JP 163 A</strain>
    </source>
</reference>
<reference evidence="4" key="3">
    <citation type="submission" date="2025-08" db="UniProtKB">
        <authorList>
            <consortium name="Ensembl"/>
        </authorList>
    </citation>
    <scope>IDENTIFICATION</scope>
    <source>
        <strain evidence="4">JP 163 A</strain>
    </source>
</reference>
<dbReference type="PANTHER" id="PTHR10075">
    <property type="entry name" value="BASIGIN RELATED"/>
    <property type="match status" value="1"/>
</dbReference>
<dbReference type="Proteomes" id="UP000002852">
    <property type="component" value="Unassembled WGS sequence"/>
</dbReference>
<keyword evidence="2" id="KW-0393">Immunoglobulin domain</keyword>
<keyword evidence="5" id="KW-1185">Reference proteome</keyword>
<dbReference type="InterPro" id="IPR003598">
    <property type="entry name" value="Ig_sub2"/>
</dbReference>
<evidence type="ECO:0000256" key="1">
    <source>
        <dbReference type="ARBA" id="ARBA00023157"/>
    </source>
</evidence>
<protein>
    <recommendedName>
        <fullName evidence="3">Ig-like domain-containing protein</fullName>
    </recommendedName>
</protein>
<feature type="domain" description="Ig-like" evidence="3">
    <location>
        <begin position="3"/>
        <end position="92"/>
    </location>
</feature>
<keyword evidence="1" id="KW-1015">Disulfide bond</keyword>
<proteinExistence type="predicted"/>
<organism evidence="4 5">
    <name type="scientific">Xiphophorus maculatus</name>
    <name type="common">Southern platyfish</name>
    <name type="synonym">Platypoecilus maculatus</name>
    <dbReference type="NCBI Taxonomy" id="8083"/>
    <lineage>
        <taxon>Eukaryota</taxon>
        <taxon>Metazoa</taxon>
        <taxon>Chordata</taxon>
        <taxon>Craniata</taxon>
        <taxon>Vertebrata</taxon>
        <taxon>Euteleostomi</taxon>
        <taxon>Actinopterygii</taxon>
        <taxon>Neopterygii</taxon>
        <taxon>Teleostei</taxon>
        <taxon>Neoteleostei</taxon>
        <taxon>Acanthomorphata</taxon>
        <taxon>Ovalentaria</taxon>
        <taxon>Atherinomorphae</taxon>
        <taxon>Cyprinodontiformes</taxon>
        <taxon>Poeciliidae</taxon>
        <taxon>Poeciliinae</taxon>
        <taxon>Xiphophorus</taxon>
    </lineage>
</organism>
<dbReference type="GO" id="GO:0098632">
    <property type="term" value="F:cell-cell adhesion mediator activity"/>
    <property type="evidence" value="ECO:0007669"/>
    <property type="project" value="TreeGrafter"/>
</dbReference>
<dbReference type="AlphaFoldDB" id="A0A3B5PZL6"/>
<feature type="domain" description="Ig-like" evidence="3">
    <location>
        <begin position="97"/>
        <end position="187"/>
    </location>
</feature>
<accession>A0A3B5PZL6</accession>
<evidence type="ECO:0000259" key="3">
    <source>
        <dbReference type="PROSITE" id="PS50835"/>
    </source>
</evidence>